<organism evidence="7 8">
    <name type="scientific">Estrella lausannensis</name>
    <dbReference type="NCBI Taxonomy" id="483423"/>
    <lineage>
        <taxon>Bacteria</taxon>
        <taxon>Pseudomonadati</taxon>
        <taxon>Chlamydiota</taxon>
        <taxon>Chlamydiia</taxon>
        <taxon>Parachlamydiales</taxon>
        <taxon>Candidatus Criblamydiaceae</taxon>
        <taxon>Estrella</taxon>
    </lineage>
</organism>
<keyword evidence="8" id="KW-1185">Reference proteome</keyword>
<evidence type="ECO:0000256" key="3">
    <source>
        <dbReference type="ARBA" id="ARBA00022692"/>
    </source>
</evidence>
<dbReference type="Proteomes" id="UP000220251">
    <property type="component" value="Unassembled WGS sequence"/>
</dbReference>
<dbReference type="InterPro" id="IPR024320">
    <property type="entry name" value="LPG_synthase_C"/>
</dbReference>
<keyword evidence="2" id="KW-1003">Cell membrane</keyword>
<name>A0A0H5DPQ8_9BACT</name>
<dbReference type="AlphaFoldDB" id="A0A0H5DPQ8"/>
<proteinExistence type="predicted"/>
<comment type="subcellular location">
    <subcellularLocation>
        <location evidence="1">Cell membrane</location>
        <topology evidence="1">Multi-pass membrane protein</topology>
    </subcellularLocation>
</comment>
<keyword evidence="4" id="KW-1133">Transmembrane helix</keyword>
<dbReference type="EMBL" id="CWGJ01000012">
    <property type="protein sequence ID" value="CRX38452.1"/>
    <property type="molecule type" value="Genomic_DNA"/>
</dbReference>
<dbReference type="PANTHER" id="PTHR34697">
    <property type="entry name" value="PHOSPHATIDYLGLYCEROL LYSYLTRANSFERASE"/>
    <property type="match status" value="1"/>
</dbReference>
<dbReference type="InterPro" id="IPR016181">
    <property type="entry name" value="Acyl_CoA_acyltransferase"/>
</dbReference>
<dbReference type="PANTHER" id="PTHR34697:SF2">
    <property type="entry name" value="PHOSPHATIDYLGLYCEROL LYSYLTRANSFERASE"/>
    <property type="match status" value="1"/>
</dbReference>
<sequence>MQVSESDLACVRKWAGSTTDAILDPSSRIFRVSEAEGLIGYRQENGCAIVYGDPACPPDQTESLIKAFHDHCAKENLRVIYLVIGETFARWLFNHGYCKTMIEYGEELIIDPHDDPRKKEGVRACLVRRKVRHALHEDVSVKEYTTFDPRIEEGINEAGERWLKARKGPQIHFSHVRSFEHREGKRWFYAEKNGRIVGVVILSRLERHQGWLMNHLMFVPDAPHGVPELLVVTALEALSKEGCRYVTFGTVPATQLGEIQGLGGLSRYFSRRVYSLANTIYHLNGKKKFWEKFDPASTKAFLSFKDSHIGLKEVVALKKGLNATLISSS</sequence>
<dbReference type="GO" id="GO:0055091">
    <property type="term" value="P:phospholipid homeostasis"/>
    <property type="evidence" value="ECO:0007669"/>
    <property type="project" value="TreeGrafter"/>
</dbReference>
<evidence type="ECO:0000259" key="6">
    <source>
        <dbReference type="Pfam" id="PF09924"/>
    </source>
</evidence>
<reference evidence="8" key="1">
    <citation type="submission" date="2015-06" db="EMBL/GenBank/DDBJ databases">
        <authorList>
            <person name="Bertelli C."/>
        </authorList>
    </citation>
    <scope>NUCLEOTIDE SEQUENCE [LARGE SCALE GENOMIC DNA]</scope>
    <source>
        <strain evidence="8">CRIB-30</strain>
    </source>
</reference>
<dbReference type="GO" id="GO:0005886">
    <property type="term" value="C:plasma membrane"/>
    <property type="evidence" value="ECO:0007669"/>
    <property type="project" value="UniProtKB-SubCell"/>
</dbReference>
<dbReference type="GO" id="GO:0016755">
    <property type="term" value="F:aminoacyltransferase activity"/>
    <property type="evidence" value="ECO:0007669"/>
    <property type="project" value="TreeGrafter"/>
</dbReference>
<keyword evidence="5" id="KW-0472">Membrane</keyword>
<evidence type="ECO:0000256" key="4">
    <source>
        <dbReference type="ARBA" id="ARBA00022989"/>
    </source>
</evidence>
<evidence type="ECO:0000256" key="5">
    <source>
        <dbReference type="ARBA" id="ARBA00023136"/>
    </source>
</evidence>
<keyword evidence="3" id="KW-0812">Transmembrane</keyword>
<evidence type="ECO:0000313" key="7">
    <source>
        <dbReference type="EMBL" id="CRX38452.1"/>
    </source>
</evidence>
<protein>
    <recommendedName>
        <fullName evidence="6">Phosphatidylglycerol lysyltransferase C-terminal domain-containing protein</fullName>
    </recommendedName>
</protein>
<dbReference type="OrthoDB" id="145485at2"/>
<gene>
    <name evidence="7" type="ORF">ELAC_1109</name>
</gene>
<feature type="domain" description="Phosphatidylglycerol lysyltransferase C-terminal" evidence="6">
    <location>
        <begin position="26"/>
        <end position="301"/>
    </location>
</feature>
<dbReference type="InterPro" id="IPR051211">
    <property type="entry name" value="PG_lysyltransferase"/>
</dbReference>
<dbReference type="Gene3D" id="3.40.630.30">
    <property type="match status" value="1"/>
</dbReference>
<evidence type="ECO:0000313" key="8">
    <source>
        <dbReference type="Proteomes" id="UP000220251"/>
    </source>
</evidence>
<accession>A0A0H5DPQ8</accession>
<dbReference type="RefSeq" id="WP_098038310.1">
    <property type="nucleotide sequence ID" value="NZ_CWGJ01000012.1"/>
</dbReference>
<evidence type="ECO:0000256" key="1">
    <source>
        <dbReference type="ARBA" id="ARBA00004651"/>
    </source>
</evidence>
<evidence type="ECO:0000256" key="2">
    <source>
        <dbReference type="ARBA" id="ARBA00022475"/>
    </source>
</evidence>
<dbReference type="Pfam" id="PF09924">
    <property type="entry name" value="LPG_synthase_C"/>
    <property type="match status" value="1"/>
</dbReference>
<dbReference type="SUPFAM" id="SSF55729">
    <property type="entry name" value="Acyl-CoA N-acyltransferases (Nat)"/>
    <property type="match status" value="1"/>
</dbReference>